<sequence length="260" mass="29505">MIKLFVSDLDHTLWLTHKTINPQDRKAVQSLSQNNIALCLASGRMNKEMNDVMHELGVPLHRISQNGAFLHTAEQKCLYRASFQDDIVHKMYHLAHPFDIHGFISVEDHMYIPERTQTLNDIIQEMQLIVDVHPTLLTELGRTVYPSKVSFFGPVDQLKAFEQLIQGQFPGLTDSFMSDTHCMDFMPPHISKGNTLQRLLQHLDLKADEVACIGDSHNDISMLRLTPHSYVMASASPEVLQVGQYIVNSVSDAIEHFTSK</sequence>
<dbReference type="GO" id="GO:0016791">
    <property type="term" value="F:phosphatase activity"/>
    <property type="evidence" value="ECO:0007669"/>
    <property type="project" value="TreeGrafter"/>
</dbReference>
<dbReference type="NCBIfam" id="TIGR01484">
    <property type="entry name" value="HAD-SF-IIB"/>
    <property type="match status" value="1"/>
</dbReference>
<keyword evidence="1" id="KW-0378">Hydrolase</keyword>
<dbReference type="PANTHER" id="PTHR10000">
    <property type="entry name" value="PHOSPHOSERINE PHOSPHATASE"/>
    <property type="match status" value="1"/>
</dbReference>
<dbReference type="Gene3D" id="3.30.1240.10">
    <property type="match status" value="1"/>
</dbReference>
<protein>
    <submittedName>
        <fullName evidence="1">HAD family hydrolase</fullName>
    </submittedName>
</protein>
<keyword evidence="2" id="KW-1185">Reference proteome</keyword>
<dbReference type="GO" id="GO:0005829">
    <property type="term" value="C:cytosol"/>
    <property type="evidence" value="ECO:0007669"/>
    <property type="project" value="TreeGrafter"/>
</dbReference>
<dbReference type="InterPro" id="IPR036412">
    <property type="entry name" value="HAD-like_sf"/>
</dbReference>
<dbReference type="GO" id="GO:0000287">
    <property type="term" value="F:magnesium ion binding"/>
    <property type="evidence" value="ECO:0007669"/>
    <property type="project" value="TreeGrafter"/>
</dbReference>
<evidence type="ECO:0000313" key="2">
    <source>
        <dbReference type="Proteomes" id="UP000661691"/>
    </source>
</evidence>
<proteinExistence type="predicted"/>
<dbReference type="SFLD" id="SFLDS00003">
    <property type="entry name" value="Haloacid_Dehalogenase"/>
    <property type="match status" value="1"/>
</dbReference>
<dbReference type="SFLD" id="SFLDG01140">
    <property type="entry name" value="C2.B:_Phosphomannomutase_and_P"/>
    <property type="match status" value="1"/>
</dbReference>
<name>A0A926RTN5_9BACL</name>
<dbReference type="Pfam" id="PF08282">
    <property type="entry name" value="Hydrolase_3"/>
    <property type="match status" value="1"/>
</dbReference>
<dbReference type="InterPro" id="IPR006379">
    <property type="entry name" value="HAD-SF_hydro_IIB"/>
</dbReference>
<dbReference type="InterPro" id="IPR000150">
    <property type="entry name" value="Cof"/>
</dbReference>
<dbReference type="Gene3D" id="3.40.50.1000">
    <property type="entry name" value="HAD superfamily/HAD-like"/>
    <property type="match status" value="1"/>
</dbReference>
<dbReference type="AlphaFoldDB" id="A0A926RTN5"/>
<dbReference type="NCBIfam" id="TIGR00099">
    <property type="entry name" value="Cof-subfamily"/>
    <property type="match status" value="1"/>
</dbReference>
<evidence type="ECO:0000313" key="1">
    <source>
        <dbReference type="EMBL" id="MBD1373035.1"/>
    </source>
</evidence>
<dbReference type="PANTHER" id="PTHR10000:SF8">
    <property type="entry name" value="HAD SUPERFAMILY HYDROLASE-LIKE, TYPE 3"/>
    <property type="match status" value="1"/>
</dbReference>
<gene>
    <name evidence="1" type="ORF">IC620_11780</name>
</gene>
<reference evidence="1" key="1">
    <citation type="submission" date="2020-09" db="EMBL/GenBank/DDBJ databases">
        <title>A novel bacterium of genus Hazenella, isolated from South China Sea.</title>
        <authorList>
            <person name="Huang H."/>
            <person name="Mo K."/>
            <person name="Hu Y."/>
        </authorList>
    </citation>
    <scope>NUCLEOTIDE SEQUENCE</scope>
    <source>
        <strain evidence="1">IB182357</strain>
    </source>
</reference>
<accession>A0A926RTN5</accession>
<comment type="caution">
    <text evidence="1">The sequence shown here is derived from an EMBL/GenBank/DDBJ whole genome shotgun (WGS) entry which is preliminary data.</text>
</comment>
<dbReference type="Proteomes" id="UP000661691">
    <property type="component" value="Unassembled WGS sequence"/>
</dbReference>
<dbReference type="SUPFAM" id="SSF56784">
    <property type="entry name" value="HAD-like"/>
    <property type="match status" value="1"/>
</dbReference>
<dbReference type="RefSeq" id="WP_191138804.1">
    <property type="nucleotide sequence ID" value="NZ_JACXAG020000001.1"/>
</dbReference>
<organism evidence="1 2">
    <name type="scientific">Polycladospora coralii</name>
    <dbReference type="NCBI Taxonomy" id="2771432"/>
    <lineage>
        <taxon>Bacteria</taxon>
        <taxon>Bacillati</taxon>
        <taxon>Bacillota</taxon>
        <taxon>Bacilli</taxon>
        <taxon>Bacillales</taxon>
        <taxon>Thermoactinomycetaceae</taxon>
        <taxon>Polycladospora</taxon>
    </lineage>
</organism>
<dbReference type="InterPro" id="IPR023214">
    <property type="entry name" value="HAD_sf"/>
</dbReference>
<dbReference type="EMBL" id="JACXAH010000016">
    <property type="protein sequence ID" value="MBD1373035.1"/>
    <property type="molecule type" value="Genomic_DNA"/>
</dbReference>